<reference evidence="2 3" key="1">
    <citation type="submission" date="2017-06" db="EMBL/GenBank/DDBJ databases">
        <title>Comparative genomic analysis of Ambrosia Fusariam Clade fungi.</title>
        <authorList>
            <person name="Stajich J.E."/>
            <person name="Carrillo J."/>
            <person name="Kijimoto T."/>
            <person name="Eskalen A."/>
            <person name="O'Donnell K."/>
            <person name="Kasson M."/>
        </authorList>
    </citation>
    <scope>NUCLEOTIDE SEQUENCE [LARGE SCALE GENOMIC DNA]</scope>
    <source>
        <strain evidence="2">UCR3666</strain>
    </source>
</reference>
<organism evidence="2 3">
    <name type="scientific">Fusarium kuroshium</name>
    <dbReference type="NCBI Taxonomy" id="2010991"/>
    <lineage>
        <taxon>Eukaryota</taxon>
        <taxon>Fungi</taxon>
        <taxon>Dikarya</taxon>
        <taxon>Ascomycota</taxon>
        <taxon>Pezizomycotina</taxon>
        <taxon>Sordariomycetes</taxon>
        <taxon>Hypocreomycetidae</taxon>
        <taxon>Hypocreales</taxon>
        <taxon>Nectriaceae</taxon>
        <taxon>Fusarium</taxon>
        <taxon>Fusarium solani species complex</taxon>
    </lineage>
</organism>
<feature type="region of interest" description="Disordered" evidence="1">
    <location>
        <begin position="102"/>
        <end position="167"/>
    </location>
</feature>
<dbReference type="EMBL" id="NKUJ01000970">
    <property type="protein sequence ID" value="RMI95402.1"/>
    <property type="molecule type" value="Genomic_DNA"/>
</dbReference>
<dbReference type="OrthoDB" id="2278877at2759"/>
<protein>
    <submittedName>
        <fullName evidence="2">Uncharacterized protein</fullName>
    </submittedName>
</protein>
<feature type="region of interest" description="Disordered" evidence="1">
    <location>
        <begin position="1"/>
        <end position="20"/>
    </location>
</feature>
<dbReference type="PANTHER" id="PTHR47188:SF1">
    <property type="entry name" value="PROTEIN TAR1"/>
    <property type="match status" value="1"/>
</dbReference>
<feature type="compositionally biased region" description="Basic and acidic residues" evidence="1">
    <location>
        <begin position="1"/>
        <end position="13"/>
    </location>
</feature>
<dbReference type="Proteomes" id="UP000277212">
    <property type="component" value="Unassembled WGS sequence"/>
</dbReference>
<gene>
    <name evidence="2" type="ORF">CDV36_016409</name>
</gene>
<keyword evidence="3" id="KW-1185">Reference proteome</keyword>
<proteinExistence type="predicted"/>
<dbReference type="STRING" id="2010991.A0A3M2QQV9"/>
<evidence type="ECO:0000313" key="2">
    <source>
        <dbReference type="EMBL" id="RMI95402.1"/>
    </source>
</evidence>
<evidence type="ECO:0000313" key="3">
    <source>
        <dbReference type="Proteomes" id="UP000277212"/>
    </source>
</evidence>
<name>A0A3M2QQV9_9HYPO</name>
<accession>A0A3M2QQV9</accession>
<dbReference type="GO" id="GO:0043457">
    <property type="term" value="P:regulation of cellular respiration"/>
    <property type="evidence" value="ECO:0007669"/>
    <property type="project" value="InterPro"/>
</dbReference>
<dbReference type="InterPro" id="IPR044792">
    <property type="entry name" value="TAR1"/>
</dbReference>
<dbReference type="PANTHER" id="PTHR47188">
    <property type="entry name" value="PROTEIN TAR1"/>
    <property type="match status" value="1"/>
</dbReference>
<feature type="compositionally biased region" description="Polar residues" evidence="1">
    <location>
        <begin position="148"/>
        <end position="167"/>
    </location>
</feature>
<evidence type="ECO:0000256" key="1">
    <source>
        <dbReference type="SAM" id="MobiDB-lite"/>
    </source>
</evidence>
<comment type="caution">
    <text evidence="2">The sequence shown here is derived from an EMBL/GenBank/DDBJ whole genome shotgun (WGS) entry which is preliminary data.</text>
</comment>
<dbReference type="AlphaFoldDB" id="A0A3M2QQV9"/>
<sequence>MPMFDDRFARQNRCEPPPEFPLASPYTGIVHLLSGPAPYALTQIHPNTSGSVDDAPKLSPAFTFISRRGLTPEHSHTKTTPWSVFQDGSLMTITPASLRMREPQSATGYYATGYNTPRREPHSRSLFPPGRTDAGLGRKSAPGRTLDDQPSPSLVTSASLSTISRTF</sequence>